<keyword evidence="4" id="KW-1185">Reference proteome</keyword>
<dbReference type="InterPro" id="IPR032466">
    <property type="entry name" value="Metal_Hydrolase"/>
</dbReference>
<dbReference type="PANTHER" id="PTHR21240:SF28">
    <property type="entry name" value="ISO-OROTATE DECARBOXYLASE (EUROFUNG)"/>
    <property type="match status" value="1"/>
</dbReference>
<protein>
    <submittedName>
        <fullName evidence="3">Amidohydrolase family protein</fullName>
    </submittedName>
</protein>
<dbReference type="PANTHER" id="PTHR21240">
    <property type="entry name" value="2-AMINO-3-CARBOXYLMUCONATE-6-SEMIALDEHYDE DECARBOXYLASE"/>
    <property type="match status" value="1"/>
</dbReference>
<dbReference type="Gene3D" id="3.20.20.140">
    <property type="entry name" value="Metal-dependent hydrolases"/>
    <property type="match status" value="1"/>
</dbReference>
<comment type="caution">
    <text evidence="3">The sequence shown here is derived from an EMBL/GenBank/DDBJ whole genome shotgun (WGS) entry which is preliminary data.</text>
</comment>
<dbReference type="InterPro" id="IPR006680">
    <property type="entry name" value="Amidohydro-rel"/>
</dbReference>
<name>A0ABP4E8F6_9ACTN</name>
<dbReference type="Pfam" id="PF04909">
    <property type="entry name" value="Amidohydro_2"/>
    <property type="match status" value="1"/>
</dbReference>
<evidence type="ECO:0000313" key="4">
    <source>
        <dbReference type="Proteomes" id="UP001501581"/>
    </source>
</evidence>
<evidence type="ECO:0000256" key="1">
    <source>
        <dbReference type="ARBA" id="ARBA00023239"/>
    </source>
</evidence>
<dbReference type="InterPro" id="IPR032465">
    <property type="entry name" value="ACMSD"/>
</dbReference>
<accession>A0ABP4E8F6</accession>
<gene>
    <name evidence="3" type="ORF">GCM10009668_06910</name>
</gene>
<organism evidence="3 4">
    <name type="scientific">Nocardioides dubius</name>
    <dbReference type="NCBI Taxonomy" id="317019"/>
    <lineage>
        <taxon>Bacteria</taxon>
        <taxon>Bacillati</taxon>
        <taxon>Actinomycetota</taxon>
        <taxon>Actinomycetes</taxon>
        <taxon>Propionibacteriales</taxon>
        <taxon>Nocardioidaceae</taxon>
        <taxon>Nocardioides</taxon>
    </lineage>
</organism>
<evidence type="ECO:0000259" key="2">
    <source>
        <dbReference type="Pfam" id="PF04909"/>
    </source>
</evidence>
<keyword evidence="1" id="KW-0456">Lyase</keyword>
<sequence length="317" mass="35115">MLVGHANGMSEVTPTADRVRLPSDEAAQVRALLDELGLPGMIDVHTHFMPRQVMDKVWAYFDQAGPLTGRPWPIAYRTGEQERLATLRSFGVERFTSLVYPHKPGMAAWLNGWARDFAAETPDCLSSATFYPEPGAVDYVREAIDAGAQVFKAHVQVGDYDPNDPLLDPVWELLQERRVPVVIHSGHGPAPGTFTGPAGMDRLLARFPGLVLIIAHMGLPDYGRFLDLAERYPGVHLDTTMAFTRFTEQESPFPVAERSRLLQLADRVLFGSDFPNIPYPFLEAVEAVRALELGDEWLRGVLRQNAHALFGSASAPE</sequence>
<feature type="domain" description="Amidohydrolase-related" evidence="2">
    <location>
        <begin position="42"/>
        <end position="311"/>
    </location>
</feature>
<dbReference type="SUPFAM" id="SSF51556">
    <property type="entry name" value="Metallo-dependent hydrolases"/>
    <property type="match status" value="1"/>
</dbReference>
<reference evidence="4" key="1">
    <citation type="journal article" date="2019" name="Int. J. Syst. Evol. Microbiol.">
        <title>The Global Catalogue of Microorganisms (GCM) 10K type strain sequencing project: providing services to taxonomists for standard genome sequencing and annotation.</title>
        <authorList>
            <consortium name="The Broad Institute Genomics Platform"/>
            <consortium name="The Broad Institute Genome Sequencing Center for Infectious Disease"/>
            <person name="Wu L."/>
            <person name="Ma J."/>
        </authorList>
    </citation>
    <scope>NUCLEOTIDE SEQUENCE [LARGE SCALE GENOMIC DNA]</scope>
    <source>
        <strain evidence="4">JCM 13008</strain>
    </source>
</reference>
<dbReference type="EMBL" id="BAAALG010000002">
    <property type="protein sequence ID" value="GAA1093937.1"/>
    <property type="molecule type" value="Genomic_DNA"/>
</dbReference>
<proteinExistence type="predicted"/>
<evidence type="ECO:0000313" key="3">
    <source>
        <dbReference type="EMBL" id="GAA1093937.1"/>
    </source>
</evidence>
<dbReference type="CDD" id="cd01292">
    <property type="entry name" value="metallo-dependent_hydrolases"/>
    <property type="match status" value="1"/>
</dbReference>
<dbReference type="Proteomes" id="UP001501581">
    <property type="component" value="Unassembled WGS sequence"/>
</dbReference>